<dbReference type="InterPro" id="IPR009091">
    <property type="entry name" value="RCC1/BLIP-II"/>
</dbReference>
<dbReference type="EMBL" id="KE682104">
    <property type="protein sequence ID" value="ERE67821.1"/>
    <property type="molecule type" value="Genomic_DNA"/>
</dbReference>
<dbReference type="SUPFAM" id="SSF50985">
    <property type="entry name" value="RCC1/BLIP-II"/>
    <property type="match status" value="1"/>
</dbReference>
<dbReference type="Pfam" id="PF00415">
    <property type="entry name" value="RCC1"/>
    <property type="match status" value="1"/>
</dbReference>
<evidence type="ECO:0000313" key="1">
    <source>
        <dbReference type="EMBL" id="ERE67821.1"/>
    </source>
</evidence>
<gene>
    <name evidence="1" type="ORF">H671_7g18376</name>
</gene>
<sequence>MCMARKSYVSEADSAAAAAALFAWRSSIYIQFGSDYQTPDGLEIGQVLSCGSNAFGQLGVPHGPRRCVVPQAVEWFVTPVPGELASSSGLCRSRYTCVTQLYMKAKHS</sequence>
<dbReference type="EC" id="1.14.16.4" evidence="1"/>
<keyword evidence="1" id="KW-0560">Oxidoreductase</keyword>
<protein>
    <submittedName>
        <fullName evidence="1">Secretion-regulating guanine nucleotide exchange factor</fullName>
        <ecNumber evidence="1">1.14.16.4</ecNumber>
    </submittedName>
</protein>
<dbReference type="AlphaFoldDB" id="A0A061HWP4"/>
<organism evidence="1 2">
    <name type="scientific">Cricetulus griseus</name>
    <name type="common">Chinese hamster</name>
    <name type="synonym">Cricetulus barabensis griseus</name>
    <dbReference type="NCBI Taxonomy" id="10029"/>
    <lineage>
        <taxon>Eukaryota</taxon>
        <taxon>Metazoa</taxon>
        <taxon>Chordata</taxon>
        <taxon>Craniata</taxon>
        <taxon>Vertebrata</taxon>
        <taxon>Euteleostomi</taxon>
        <taxon>Mammalia</taxon>
        <taxon>Eutheria</taxon>
        <taxon>Euarchontoglires</taxon>
        <taxon>Glires</taxon>
        <taxon>Rodentia</taxon>
        <taxon>Myomorpha</taxon>
        <taxon>Muroidea</taxon>
        <taxon>Cricetidae</taxon>
        <taxon>Cricetinae</taxon>
        <taxon>Cricetulus</taxon>
    </lineage>
</organism>
<dbReference type="GO" id="GO:0004510">
    <property type="term" value="F:tryptophan 5-monooxygenase activity"/>
    <property type="evidence" value="ECO:0007669"/>
    <property type="project" value="UniProtKB-EC"/>
</dbReference>
<dbReference type="Proteomes" id="UP000030759">
    <property type="component" value="Unassembled WGS sequence"/>
</dbReference>
<reference evidence="2" key="1">
    <citation type="journal article" date="2013" name="Nat. Biotechnol.">
        <title>Chinese hamster genome sequenced from sorted chromosomes.</title>
        <authorList>
            <person name="Brinkrolf K."/>
            <person name="Rupp O."/>
            <person name="Laux H."/>
            <person name="Kollin F."/>
            <person name="Ernst W."/>
            <person name="Linke B."/>
            <person name="Kofler R."/>
            <person name="Romand S."/>
            <person name="Hesse F."/>
            <person name="Budach W.E."/>
            <person name="Galosy S."/>
            <person name="Muller D."/>
            <person name="Noll T."/>
            <person name="Wienberg J."/>
            <person name="Jostock T."/>
            <person name="Leonard M."/>
            <person name="Grillari J."/>
            <person name="Tauch A."/>
            <person name="Goesmann A."/>
            <person name="Helk B."/>
            <person name="Mott J.E."/>
            <person name="Puhler A."/>
            <person name="Borth N."/>
        </authorList>
    </citation>
    <scope>NUCLEOTIDE SEQUENCE [LARGE SCALE GENOMIC DNA]</scope>
    <source>
        <strain evidence="2">17A/GY</strain>
    </source>
</reference>
<proteinExistence type="predicted"/>
<accession>A0A061HWP4</accession>
<dbReference type="InterPro" id="IPR000408">
    <property type="entry name" value="Reg_chr_condens"/>
</dbReference>
<evidence type="ECO:0000313" key="2">
    <source>
        <dbReference type="Proteomes" id="UP000030759"/>
    </source>
</evidence>
<name>A0A061HWP4_CRIGR</name>